<keyword evidence="1" id="KW-0732">Signal</keyword>
<evidence type="ECO:0000256" key="1">
    <source>
        <dbReference type="SAM" id="SignalP"/>
    </source>
</evidence>
<feature type="chain" id="PRO_5047429452" evidence="1">
    <location>
        <begin position="26"/>
        <end position="254"/>
    </location>
</feature>
<name>A0ABY4JJS0_9BACI</name>
<reference evidence="2 3" key="1">
    <citation type="submission" date="2022-04" db="EMBL/GenBank/DDBJ databases">
        <title>Mechanism of arsenic methylation and mitigation arsenic toxicity by Bacillus sp. LH14 from an Arsenic-Contaminated Paddy Soil.</title>
        <authorList>
            <person name="Wang D."/>
        </authorList>
    </citation>
    <scope>NUCLEOTIDE SEQUENCE [LARGE SCALE GENOMIC DNA]</scope>
    <source>
        <strain evidence="2 3">LH14</strain>
    </source>
</reference>
<dbReference type="EMBL" id="CP096034">
    <property type="protein sequence ID" value="UPM54089.1"/>
    <property type="molecule type" value="Genomic_DNA"/>
</dbReference>
<keyword evidence="3" id="KW-1185">Reference proteome</keyword>
<feature type="signal peptide" evidence="1">
    <location>
        <begin position="1"/>
        <end position="25"/>
    </location>
</feature>
<proteinExistence type="predicted"/>
<dbReference type="RefSeq" id="WP_248267296.1">
    <property type="nucleotide sequence ID" value="NZ_CP096034.1"/>
</dbReference>
<accession>A0ABY4JJS0</accession>
<organism evidence="2 3">
    <name type="scientific">Gottfriedia acidiceleris</name>
    <dbReference type="NCBI Taxonomy" id="371036"/>
    <lineage>
        <taxon>Bacteria</taxon>
        <taxon>Bacillati</taxon>
        <taxon>Bacillota</taxon>
        <taxon>Bacilli</taxon>
        <taxon>Bacillales</taxon>
        <taxon>Bacillaceae</taxon>
        <taxon>Gottfriedia</taxon>
    </lineage>
</organism>
<gene>
    <name evidence="2" type="ORF">MY490_20480</name>
</gene>
<evidence type="ECO:0000313" key="3">
    <source>
        <dbReference type="Proteomes" id="UP000830639"/>
    </source>
</evidence>
<sequence length="254" mass="29414">MKKQLCLFILIITLIALIAAHTACNSQKYKKHSNYPVLSAVAKLEGSSKKEKNYLFFNKNETTKRITLYFYDNYKKEPITYVRLFRDNVLVSKNTKVIDTSIHDNGIFIFELHEYVKFFNNIELGNHNGRLLKLKTGDYHFELIDLVNNIENDYRWYLDSYSTGEGNFKFEMNANFSRANSQKSQFEINSAYKKLNGFSITEVPIFKERGNTLSFKYSAISSTKEAGSYEVLVVQKNSSGQKYIMSSVIVPLKE</sequence>
<dbReference type="Proteomes" id="UP000830639">
    <property type="component" value="Chromosome"/>
</dbReference>
<protein>
    <submittedName>
        <fullName evidence="2">Uncharacterized protein</fullName>
    </submittedName>
</protein>
<evidence type="ECO:0000313" key="2">
    <source>
        <dbReference type="EMBL" id="UPM54089.1"/>
    </source>
</evidence>